<dbReference type="AlphaFoldDB" id="A0AAD8ZRR6"/>
<sequence length="238" mass="26576">MEVMVIRGKYTTLFSQVILEGEIAWGRQEQEGIDWMVEVGVRRQSVNGEGREGFMLHTHSTEARCYEEPEQNRQPLPAPLEEPVVLRKECCQNTPNDTSCMPGRDFISVSSAFFKMLCLNKDAGKDDGKVLCSLFFSPQINLDKHATETEADLPVPFSWAPRISPPPNVTLPLDFVAHHNQAWPHYFTAFTSAEMTNSWAITDGPPHTCTRESQQAACQGQGRHAPAAMSSRQLGLSL</sequence>
<evidence type="ECO:0000313" key="2">
    <source>
        <dbReference type="Proteomes" id="UP001239994"/>
    </source>
</evidence>
<reference evidence="1" key="1">
    <citation type="submission" date="2023-03" db="EMBL/GenBank/DDBJ databases">
        <title>Electrophorus voltai genome.</title>
        <authorList>
            <person name="Bian C."/>
        </authorList>
    </citation>
    <scope>NUCLEOTIDE SEQUENCE</scope>
    <source>
        <strain evidence="1">CB-2022</strain>
        <tissue evidence="1">Muscle</tissue>
    </source>
</reference>
<dbReference type="EMBL" id="JAROKS010000004">
    <property type="protein sequence ID" value="KAK1804222.1"/>
    <property type="molecule type" value="Genomic_DNA"/>
</dbReference>
<dbReference type="Proteomes" id="UP001239994">
    <property type="component" value="Unassembled WGS sequence"/>
</dbReference>
<keyword evidence="2" id="KW-1185">Reference proteome</keyword>
<organism evidence="1 2">
    <name type="scientific">Electrophorus voltai</name>
    <dbReference type="NCBI Taxonomy" id="2609070"/>
    <lineage>
        <taxon>Eukaryota</taxon>
        <taxon>Metazoa</taxon>
        <taxon>Chordata</taxon>
        <taxon>Craniata</taxon>
        <taxon>Vertebrata</taxon>
        <taxon>Euteleostomi</taxon>
        <taxon>Actinopterygii</taxon>
        <taxon>Neopterygii</taxon>
        <taxon>Teleostei</taxon>
        <taxon>Ostariophysi</taxon>
        <taxon>Gymnotiformes</taxon>
        <taxon>Gymnotoidei</taxon>
        <taxon>Gymnotidae</taxon>
        <taxon>Electrophorus</taxon>
    </lineage>
</organism>
<protein>
    <submittedName>
        <fullName evidence="1">Uncharacterized protein</fullName>
    </submittedName>
</protein>
<accession>A0AAD8ZRR6</accession>
<evidence type="ECO:0000313" key="1">
    <source>
        <dbReference type="EMBL" id="KAK1804222.1"/>
    </source>
</evidence>
<proteinExistence type="predicted"/>
<comment type="caution">
    <text evidence="1">The sequence shown here is derived from an EMBL/GenBank/DDBJ whole genome shotgun (WGS) entry which is preliminary data.</text>
</comment>
<name>A0AAD8ZRR6_9TELE</name>
<gene>
    <name evidence="1" type="ORF">P4O66_020256</name>
</gene>